<feature type="compositionally biased region" description="Gly residues" evidence="1">
    <location>
        <begin position="321"/>
        <end position="330"/>
    </location>
</feature>
<keyword evidence="2" id="KW-0812">Transmembrane</keyword>
<organism evidence="3 4">
    <name type="scientific">Podila minutissima</name>
    <dbReference type="NCBI Taxonomy" id="64525"/>
    <lineage>
        <taxon>Eukaryota</taxon>
        <taxon>Fungi</taxon>
        <taxon>Fungi incertae sedis</taxon>
        <taxon>Mucoromycota</taxon>
        <taxon>Mortierellomycotina</taxon>
        <taxon>Mortierellomycetes</taxon>
        <taxon>Mortierellales</taxon>
        <taxon>Mortierellaceae</taxon>
        <taxon>Podila</taxon>
    </lineage>
</organism>
<comment type="caution">
    <text evidence="3">The sequence shown here is derived from an EMBL/GenBank/DDBJ whole genome shotgun (WGS) entry which is preliminary data.</text>
</comment>
<keyword evidence="2" id="KW-1133">Transmembrane helix</keyword>
<accession>A0A9P5SL51</accession>
<sequence length="391" mass="40511">MRLPEEHTMSHRTHPTSTSSTRTRTRTTSMAWSILSLLVLTLSLTTYTDAALTPGFCGDCQTFSNAIGVCGGSFTKADIEIQTPYALPQSFAKCVCTEVMQKVLWTCKRCEELAGFKVSTPPPNAHRATCLGWGITAADYSLPYTGVVAPGTQGITGGGDPNPGPNPPGGGTNPPAGNEGTTSSVAPGQPTPSGAGGKPPANDGDGVNGAAVGISLGIIGIAAVGGGAAVFMMKRRRHARHAPLELGDHYVGLEDNNNWEKPARPSSPPMAPAPVASGAPLASRGPMQGRPSPFEKRPGGNGSVVGGYDGQYDQYDHYHHGGGSQAGGYNDGYNQGGQYDQNYYQGHGQQGYGPPGYSSHHDYGYDHTVPTSGPGGYPPHPPGKGGDGQYM</sequence>
<dbReference type="Proteomes" id="UP000696485">
    <property type="component" value="Unassembled WGS sequence"/>
</dbReference>
<proteinExistence type="predicted"/>
<evidence type="ECO:0000313" key="4">
    <source>
        <dbReference type="Proteomes" id="UP000696485"/>
    </source>
</evidence>
<feature type="compositionally biased region" description="Gly residues" evidence="1">
    <location>
        <begin position="299"/>
        <end position="309"/>
    </location>
</feature>
<feature type="region of interest" description="Disordered" evidence="1">
    <location>
        <begin position="1"/>
        <end position="25"/>
    </location>
</feature>
<feature type="compositionally biased region" description="Low complexity" evidence="1">
    <location>
        <begin position="331"/>
        <end position="347"/>
    </location>
</feature>
<feature type="compositionally biased region" description="Low complexity" evidence="1">
    <location>
        <begin position="15"/>
        <end position="25"/>
    </location>
</feature>
<feature type="transmembrane region" description="Helical" evidence="2">
    <location>
        <begin position="210"/>
        <end position="231"/>
    </location>
</feature>
<evidence type="ECO:0000256" key="1">
    <source>
        <dbReference type="SAM" id="MobiDB-lite"/>
    </source>
</evidence>
<keyword evidence="2" id="KW-0472">Membrane</keyword>
<evidence type="ECO:0000313" key="3">
    <source>
        <dbReference type="EMBL" id="KAF9329213.1"/>
    </source>
</evidence>
<feature type="region of interest" description="Disordered" evidence="1">
    <location>
        <begin position="151"/>
        <end position="204"/>
    </location>
</feature>
<feature type="compositionally biased region" description="Low complexity" evidence="1">
    <location>
        <begin position="173"/>
        <end position="182"/>
    </location>
</feature>
<gene>
    <name evidence="3" type="ORF">BG006_007666</name>
</gene>
<keyword evidence="4" id="KW-1185">Reference proteome</keyword>
<feature type="region of interest" description="Disordered" evidence="1">
    <location>
        <begin position="257"/>
        <end position="391"/>
    </location>
</feature>
<protein>
    <submittedName>
        <fullName evidence="3">Uncharacterized protein</fullName>
    </submittedName>
</protein>
<reference evidence="3" key="1">
    <citation type="journal article" date="2020" name="Fungal Divers.">
        <title>Resolving the Mortierellaceae phylogeny through synthesis of multi-gene phylogenetics and phylogenomics.</title>
        <authorList>
            <person name="Vandepol N."/>
            <person name="Liber J."/>
            <person name="Desiro A."/>
            <person name="Na H."/>
            <person name="Kennedy M."/>
            <person name="Barry K."/>
            <person name="Grigoriev I.V."/>
            <person name="Miller A.N."/>
            <person name="O'Donnell K."/>
            <person name="Stajich J.E."/>
            <person name="Bonito G."/>
        </authorList>
    </citation>
    <scope>NUCLEOTIDE SEQUENCE</scope>
    <source>
        <strain evidence="3">NVP1</strain>
    </source>
</reference>
<dbReference type="EMBL" id="JAAAUY010000495">
    <property type="protein sequence ID" value="KAF9329213.1"/>
    <property type="molecule type" value="Genomic_DNA"/>
</dbReference>
<name>A0A9P5SL51_9FUNG</name>
<dbReference type="AlphaFoldDB" id="A0A9P5SL51"/>
<evidence type="ECO:0000256" key="2">
    <source>
        <dbReference type="SAM" id="Phobius"/>
    </source>
</evidence>